<dbReference type="AlphaFoldDB" id="E3DMJ3"/>
<name>E3DMJ3_HALPG</name>
<dbReference type="PROSITE" id="PS00195">
    <property type="entry name" value="GLUTAREDOXIN_1"/>
    <property type="match status" value="1"/>
</dbReference>
<sequence>MSDLSLYYFPSCPYCRRVLDFIEENELENIELKNIRKDKAAKDKLIEVGGKSQVPCLLIDDEPLYESNDIINWLQNNLLEN</sequence>
<dbReference type="Gene3D" id="3.40.30.10">
    <property type="entry name" value="Glutaredoxin"/>
    <property type="match status" value="1"/>
</dbReference>
<organism evidence="2 3">
    <name type="scientific">Halanaerobium praevalens (strain ATCC 33744 / DSM 2228 / GSL)</name>
    <dbReference type="NCBI Taxonomy" id="572479"/>
    <lineage>
        <taxon>Bacteria</taxon>
        <taxon>Bacillati</taxon>
        <taxon>Bacillota</taxon>
        <taxon>Clostridia</taxon>
        <taxon>Halanaerobiales</taxon>
        <taxon>Halanaerobiaceae</taxon>
        <taxon>Halanaerobium</taxon>
    </lineage>
</organism>
<dbReference type="Proteomes" id="UP000006866">
    <property type="component" value="Chromosome"/>
</dbReference>
<evidence type="ECO:0000259" key="1">
    <source>
        <dbReference type="PROSITE" id="PS50404"/>
    </source>
</evidence>
<dbReference type="PROSITE" id="PS50404">
    <property type="entry name" value="GST_NTER"/>
    <property type="match status" value="1"/>
</dbReference>
<protein>
    <submittedName>
        <fullName evidence="2">Glutaredoxin</fullName>
    </submittedName>
</protein>
<dbReference type="EMBL" id="CP002175">
    <property type="protein sequence ID" value="ADO77401.1"/>
    <property type="molecule type" value="Genomic_DNA"/>
</dbReference>
<dbReference type="CDD" id="cd00570">
    <property type="entry name" value="GST_N_family"/>
    <property type="match status" value="1"/>
</dbReference>
<dbReference type="PATRIC" id="fig|572479.3.peg.1278"/>
<proteinExistence type="predicted"/>
<dbReference type="STRING" id="572479.Hprae_1264"/>
<keyword evidence="3" id="KW-1185">Reference proteome</keyword>
<dbReference type="SUPFAM" id="SSF52833">
    <property type="entry name" value="Thioredoxin-like"/>
    <property type="match status" value="1"/>
</dbReference>
<dbReference type="eggNOG" id="COG0695">
    <property type="taxonomic scope" value="Bacteria"/>
</dbReference>
<dbReference type="InterPro" id="IPR004045">
    <property type="entry name" value="Glutathione_S-Trfase_N"/>
</dbReference>
<feature type="domain" description="GST N-terminal" evidence="1">
    <location>
        <begin position="2"/>
        <end position="81"/>
    </location>
</feature>
<reference evidence="3" key="1">
    <citation type="submission" date="2010-10" db="EMBL/GenBank/DDBJ databases">
        <title>The complete genome of Halanaerobium praevalens DSM 2228.</title>
        <authorList>
            <consortium name="US DOE Joint Genome Institute (JGI-PGF)"/>
            <person name="Lucas S."/>
            <person name="Copeland A."/>
            <person name="Lapidus A."/>
            <person name="Glavina del Rio T."/>
            <person name="Dalin E."/>
            <person name="Tice H."/>
            <person name="Bruce D."/>
            <person name="Goodwin L."/>
            <person name="Pitluck S."/>
            <person name="Kyrpides N."/>
            <person name="Mavromatis K."/>
            <person name="Ivanova N."/>
            <person name="Ovchinnikova G."/>
            <person name="Chertkov O."/>
            <person name="Detter J.C."/>
            <person name="Han C."/>
            <person name="Larimer F."/>
            <person name="Land M."/>
            <person name="Hauser L."/>
            <person name="Markowitz V."/>
            <person name="Cheng J.-F."/>
            <person name="Hugenholtz P."/>
            <person name="Woyke T."/>
            <person name="Wu D."/>
            <person name="Tindall B."/>
            <person name="Pomrenke H.G."/>
            <person name="Brambilla E."/>
            <person name="Klenk H.-P."/>
            <person name="Eisen J.A."/>
        </authorList>
    </citation>
    <scope>NUCLEOTIDE SEQUENCE [LARGE SCALE GENOMIC DNA]</scope>
    <source>
        <strain evidence="3">ATCC 33744 / DSM 2228 / GSL</strain>
    </source>
</reference>
<gene>
    <name evidence="2" type="ordered locus">Hprae_1264</name>
</gene>
<evidence type="ECO:0000313" key="3">
    <source>
        <dbReference type="Proteomes" id="UP000006866"/>
    </source>
</evidence>
<dbReference type="OrthoDB" id="9795531at2"/>
<dbReference type="PROSITE" id="PS51354">
    <property type="entry name" value="GLUTAREDOXIN_2"/>
    <property type="match status" value="1"/>
</dbReference>
<dbReference type="InterPro" id="IPR011767">
    <property type="entry name" value="GLR_AS"/>
</dbReference>
<dbReference type="HOGENOM" id="CLU_026126_8_1_9"/>
<accession>E3DMJ3</accession>
<reference evidence="2 3" key="2">
    <citation type="journal article" date="2011" name="Stand. Genomic Sci.">
        <title>Complete genome sequence of the extremely halophilic Halanaerobium praevalens type strain (GSL).</title>
        <authorList>
            <person name="Ivanova N."/>
            <person name="Sikorski J."/>
            <person name="Chertkov O."/>
            <person name="Nolan M."/>
            <person name="Lucas S."/>
            <person name="Hammon N."/>
            <person name="Deshpande S."/>
            <person name="Cheng J.F."/>
            <person name="Tapia R."/>
            <person name="Han C."/>
            <person name="Goodwin L."/>
            <person name="Pitluck S."/>
            <person name="Huntemann M."/>
            <person name="Liolios K."/>
            <person name="Pagani I."/>
            <person name="Mavromatis K."/>
            <person name="Ovchinikova G."/>
            <person name="Pati A."/>
            <person name="Chen A."/>
            <person name="Palaniappan K."/>
            <person name="Land M."/>
            <person name="Hauser L."/>
            <person name="Brambilla E.M."/>
            <person name="Kannan K.P."/>
            <person name="Rohde M."/>
            <person name="Tindall B.J."/>
            <person name="Goker M."/>
            <person name="Detter J.C."/>
            <person name="Woyke T."/>
            <person name="Bristow J."/>
            <person name="Eisen J.A."/>
            <person name="Markowitz V."/>
            <person name="Hugenholtz P."/>
            <person name="Kyrpides N.C."/>
            <person name="Klenk H.P."/>
            <person name="Lapidus A."/>
        </authorList>
    </citation>
    <scope>NUCLEOTIDE SEQUENCE [LARGE SCALE GENOMIC DNA]</scope>
    <source>
        <strain evidence="3">ATCC 33744 / DSM 2228 / GSL</strain>
    </source>
</reference>
<dbReference type="Pfam" id="PF13417">
    <property type="entry name" value="GST_N_3"/>
    <property type="match status" value="1"/>
</dbReference>
<dbReference type="RefSeq" id="WP_014553428.1">
    <property type="nucleotide sequence ID" value="NC_017455.1"/>
</dbReference>
<evidence type="ECO:0000313" key="2">
    <source>
        <dbReference type="EMBL" id="ADO77401.1"/>
    </source>
</evidence>
<dbReference type="KEGG" id="hpk:Hprae_1264"/>
<dbReference type="InterPro" id="IPR036249">
    <property type="entry name" value="Thioredoxin-like_sf"/>
</dbReference>